<keyword evidence="1" id="KW-0472">Membrane</keyword>
<dbReference type="EMBL" id="MK392368">
    <property type="protein sequence ID" value="QAY16077.1"/>
    <property type="molecule type" value="Genomic_DNA"/>
</dbReference>
<name>A0A411CQJ9_9CAUD</name>
<reference evidence="2 3" key="1">
    <citation type="submission" date="2019-01" db="EMBL/GenBank/DDBJ databases">
        <authorList>
            <person name="Adair T.L."/>
            <person name="Lucas L.G."/>
            <person name="Young A.M."/>
            <person name="Antrich S.C."/>
            <person name="Baird A.G."/>
            <person name="Dunn E.L."/>
            <person name="Fernandes B.I."/>
            <person name="Fraley E.G."/>
            <person name="Ghanem A.X."/>
            <person name="Gilbert M.G."/>
            <person name="Morris T.B."/>
            <person name="Nortch B.D."/>
            <person name="Overcash M.E."/>
            <person name="Pavleszek K.E."/>
            <person name="Pellegrini L.I.O."/>
            <person name="Pham L.T."/>
            <person name="Rule L.S."/>
            <person name="Schultz E.M."/>
            <person name="Smith J."/>
            <person name="Thong B.J."/>
            <person name="Turner H.A."/>
            <person name="Walker G."/>
            <person name="Whitaker Z.J."/>
            <person name="Wilsey R.N."/>
            <person name="Yanney R.L."/>
            <person name="Klyczek K."/>
            <person name="Garlena R.A."/>
            <person name="Russell D.A."/>
            <person name="Pope W.H."/>
            <person name="Jacobs-Sera D."/>
            <person name="Hatfull G.F."/>
        </authorList>
    </citation>
    <scope>NUCLEOTIDE SEQUENCE [LARGE SCALE GENOMIC DNA]</scope>
</reference>
<organism evidence="2 3">
    <name type="scientific">Arthrobacter phage Elesar</name>
    <dbReference type="NCBI Taxonomy" id="2510522"/>
    <lineage>
        <taxon>Viruses</taxon>
        <taxon>Duplodnaviria</taxon>
        <taxon>Heunggongvirae</taxon>
        <taxon>Uroviricota</taxon>
        <taxon>Caudoviricetes</taxon>
        <taxon>Daemsvirinae</taxon>
        <taxon>Elesarvirus</taxon>
        <taxon>Elesarvirus elesar</taxon>
    </lineage>
</organism>
<keyword evidence="1" id="KW-0812">Transmembrane</keyword>
<evidence type="ECO:0000313" key="2">
    <source>
        <dbReference type="EMBL" id="QAY16077.1"/>
    </source>
</evidence>
<evidence type="ECO:0000256" key="1">
    <source>
        <dbReference type="SAM" id="Phobius"/>
    </source>
</evidence>
<keyword evidence="3" id="KW-1185">Reference proteome</keyword>
<keyword evidence="1" id="KW-1133">Transmembrane helix</keyword>
<protein>
    <submittedName>
        <fullName evidence="2">Membrane protein</fullName>
    </submittedName>
</protein>
<accession>A0A411CQJ9</accession>
<gene>
    <name evidence="2" type="primary">25</name>
    <name evidence="2" type="ORF">SEA_ELESAR_25</name>
</gene>
<dbReference type="KEGG" id="vg:80034304"/>
<dbReference type="Proteomes" id="UP000290693">
    <property type="component" value="Segment"/>
</dbReference>
<dbReference type="GeneID" id="80034304"/>
<feature type="transmembrane region" description="Helical" evidence="1">
    <location>
        <begin position="35"/>
        <end position="54"/>
    </location>
</feature>
<feature type="transmembrane region" description="Helical" evidence="1">
    <location>
        <begin position="12"/>
        <end position="29"/>
    </location>
</feature>
<sequence length="109" mass="11219">MIITRPEVRRYIYGVIAAAMPLLAFFGLVGPKDSVLWLLLAAAVLGLGGGLLAIPNTTQASPGGTVDPLPNPKAPAPVVTVNVSPSTAEEAARIAAQTLDRVNGPDHRA</sequence>
<proteinExistence type="predicted"/>
<dbReference type="RefSeq" id="YP_010761190.1">
    <property type="nucleotide sequence ID" value="NC_073593.1"/>
</dbReference>
<evidence type="ECO:0000313" key="3">
    <source>
        <dbReference type="Proteomes" id="UP000290693"/>
    </source>
</evidence>